<protein>
    <recommendedName>
        <fullName evidence="2">Nucleotide-diphospho-sugar transferase domain-containing protein</fullName>
    </recommendedName>
</protein>
<dbReference type="EMBL" id="CP016634">
    <property type="protein sequence ID" value="ANY89740.1"/>
    <property type="molecule type" value="Genomic_DNA"/>
</dbReference>
<dbReference type="AlphaFoldDB" id="A0A1B2FBW4"/>
<dbReference type="RefSeq" id="WP_070090555.1">
    <property type="nucleotide sequence ID" value="NZ_CP016634.1"/>
</dbReference>
<gene>
    <name evidence="1" type="ORF">IEC33019_4233</name>
</gene>
<proteinExistence type="predicted"/>
<accession>A0A1B2FBW4</accession>
<evidence type="ECO:0000313" key="1">
    <source>
        <dbReference type="EMBL" id="ANY89740.1"/>
    </source>
</evidence>
<organism evidence="1">
    <name type="scientific">Pseudomonas putida</name>
    <name type="common">Arthrobacter siderocapsulatus</name>
    <dbReference type="NCBI Taxonomy" id="303"/>
    <lineage>
        <taxon>Bacteria</taxon>
        <taxon>Pseudomonadati</taxon>
        <taxon>Pseudomonadota</taxon>
        <taxon>Gammaproteobacteria</taxon>
        <taxon>Pseudomonadales</taxon>
        <taxon>Pseudomonadaceae</taxon>
        <taxon>Pseudomonas</taxon>
    </lineage>
</organism>
<evidence type="ECO:0008006" key="2">
    <source>
        <dbReference type="Google" id="ProtNLM"/>
    </source>
</evidence>
<sequence>MQPLPSTTPQLIYLAFGAKTYHQEACFSIISALAQLKKTGNQALDIQVHTDDPAPYAKLPVTVHLIDDATRAAWAQPHGYHFRSKHVLLRQALEQHSQAVLIDTDTFFRQSPMELLRRVKPGNLLCNAIGARYGENPRTDLYQGLRSILHERGLADDHMNLVNSGVIGLAAEDAAILDQSIAMMDEFHPIVPNAYTLEEFCLAVAAYRTLTLADCTDVIHHYWSRKDLFRAKIQAWLRKHGDDPLGEAALADVALVNDRLPKPPTLHRLGYKALSLTLPSHQRQFARELLYGCYPYANEFDRACSFAWWDKALENLQQRHGHLDSEQLHQLLHHPGLRLSLGSKHQDVQEHLLKPDKG</sequence>
<reference evidence="1" key="1">
    <citation type="submission" date="2016-07" db="EMBL/GenBank/DDBJ databases">
        <title>New class B carbapenemase carried by novel plasmid in Pseudomonas putida enviromental strain in eastern Amazonia.</title>
        <authorList>
            <person name="Souza C.O."/>
            <person name="Lima K.V."/>
            <person name="Brasiliense D.M."/>
            <person name="Perez-Chaparro P.J."/>
            <person name="Mamizuka E.M."/>
            <person name="Lima M.O."/>
            <person name="Lima L.N."/>
            <person name="McCulloch J.A."/>
        </authorList>
    </citation>
    <scope>NUCLEOTIDE SEQUENCE [LARGE SCALE GENOMIC DNA]</scope>
    <source>
        <strain evidence="1">IEC33019</strain>
    </source>
</reference>
<name>A0A1B2FBW4_PSEPU</name>